<evidence type="ECO:0000313" key="1">
    <source>
        <dbReference type="EMBL" id="QHS89668.1"/>
    </source>
</evidence>
<dbReference type="EMBL" id="MN739115">
    <property type="protein sequence ID" value="QHS89668.1"/>
    <property type="molecule type" value="Genomic_DNA"/>
</dbReference>
<organism evidence="1">
    <name type="scientific">viral metagenome</name>
    <dbReference type="NCBI Taxonomy" id="1070528"/>
    <lineage>
        <taxon>unclassified sequences</taxon>
        <taxon>metagenomes</taxon>
        <taxon>organismal metagenomes</taxon>
    </lineage>
</organism>
<proteinExistence type="predicted"/>
<accession>A0A6C0BE04</accession>
<protein>
    <recommendedName>
        <fullName evidence="2">Transcription factor TFIIB cyclin-like domain-containing protein</fullName>
    </recommendedName>
</protein>
<sequence>MTKIEYYYKDIRKRQHSNMDTSILIQQTANESIQKYFKTMLEQNEKQMYTIKISNLREHDIDNKVLWCNDCNKPLLRKNSIFCICIDCGLEMRDEADHCFASNDFDKSICYSSSTLRIKGFTREARAQNNRLMGCTSAMRDTKKQKILAFLQSKIFQIRPGADTIPQHIINDVADTYSYLQIKEKLVKRAGGLEGVLSALLYNSCIEHNIPRKPHTITEIMGVSGVYLSMGDKVLRTYACNPTISLPNGYGSDDAFINQYFEKLNINKYDKYKPFITELIEETQLEKIPIKDNNTRPTTRIAGALFILVEELGLEITRDDVARECSISKSTITRYINLVNTYKNKKEIADLFAKYFTKD</sequence>
<evidence type="ECO:0008006" key="2">
    <source>
        <dbReference type="Google" id="ProtNLM"/>
    </source>
</evidence>
<dbReference type="AlphaFoldDB" id="A0A6C0BE04"/>
<reference evidence="1" key="1">
    <citation type="journal article" date="2020" name="Nature">
        <title>Giant virus diversity and host interactions through global metagenomics.</title>
        <authorList>
            <person name="Schulz F."/>
            <person name="Roux S."/>
            <person name="Paez-Espino D."/>
            <person name="Jungbluth S."/>
            <person name="Walsh D.A."/>
            <person name="Denef V.J."/>
            <person name="McMahon K.D."/>
            <person name="Konstantinidis K.T."/>
            <person name="Eloe-Fadrosh E.A."/>
            <person name="Kyrpides N.C."/>
            <person name="Woyke T."/>
        </authorList>
    </citation>
    <scope>NUCLEOTIDE SEQUENCE</scope>
    <source>
        <strain evidence="1">GVMAG-M-3300010160-26</strain>
    </source>
</reference>
<name>A0A6C0BE04_9ZZZZ</name>